<dbReference type="Pfam" id="PF00043">
    <property type="entry name" value="GST_C"/>
    <property type="match status" value="1"/>
</dbReference>
<dbReference type="InterPro" id="IPR004045">
    <property type="entry name" value="Glutathione_S-Trfase_N"/>
</dbReference>
<dbReference type="Pfam" id="PF13409">
    <property type="entry name" value="GST_N_2"/>
    <property type="match status" value="1"/>
</dbReference>
<name>A0A6G1JU19_9PLEO</name>
<gene>
    <name evidence="7" type="ORF">K504DRAFT_462705</name>
</gene>
<dbReference type="GO" id="GO:0004364">
    <property type="term" value="F:glutathione transferase activity"/>
    <property type="evidence" value="ECO:0007669"/>
    <property type="project" value="UniProtKB-EC"/>
</dbReference>
<dbReference type="PROSITE" id="PS50404">
    <property type="entry name" value="GST_NTER"/>
    <property type="match status" value="1"/>
</dbReference>
<evidence type="ECO:0000259" key="6">
    <source>
        <dbReference type="PROSITE" id="PS50405"/>
    </source>
</evidence>
<protein>
    <recommendedName>
        <fullName evidence="2">glutathione transferase</fullName>
        <ecNumber evidence="2">2.5.1.18</ecNumber>
    </recommendedName>
</protein>
<dbReference type="EC" id="2.5.1.18" evidence="2"/>
<feature type="domain" description="GST N-terminal" evidence="5">
    <location>
        <begin position="43"/>
        <end position="124"/>
    </location>
</feature>
<dbReference type="SUPFAM" id="SSF52833">
    <property type="entry name" value="Thioredoxin-like"/>
    <property type="match status" value="1"/>
</dbReference>
<evidence type="ECO:0000256" key="4">
    <source>
        <dbReference type="ARBA" id="ARBA00047960"/>
    </source>
</evidence>
<dbReference type="Gene3D" id="1.20.1050.10">
    <property type="match status" value="1"/>
</dbReference>
<dbReference type="AlphaFoldDB" id="A0A6G1JU19"/>
<dbReference type="InterPro" id="IPR036282">
    <property type="entry name" value="Glutathione-S-Trfase_C_sf"/>
</dbReference>
<dbReference type="Gene3D" id="3.40.30.10">
    <property type="entry name" value="Glutaredoxin"/>
    <property type="match status" value="1"/>
</dbReference>
<dbReference type="OrthoDB" id="422574at2759"/>
<comment type="catalytic activity">
    <reaction evidence="4">
        <text>RX + glutathione = an S-substituted glutathione + a halide anion + H(+)</text>
        <dbReference type="Rhea" id="RHEA:16437"/>
        <dbReference type="ChEBI" id="CHEBI:15378"/>
        <dbReference type="ChEBI" id="CHEBI:16042"/>
        <dbReference type="ChEBI" id="CHEBI:17792"/>
        <dbReference type="ChEBI" id="CHEBI:57925"/>
        <dbReference type="ChEBI" id="CHEBI:90779"/>
        <dbReference type="EC" id="2.5.1.18"/>
    </reaction>
</comment>
<dbReference type="SFLD" id="SFLDG00358">
    <property type="entry name" value="Main_(cytGST)"/>
    <property type="match status" value="1"/>
</dbReference>
<dbReference type="PROSITE" id="PS50405">
    <property type="entry name" value="GST_CTER"/>
    <property type="match status" value="1"/>
</dbReference>
<dbReference type="EMBL" id="MU005783">
    <property type="protein sequence ID" value="KAF2704109.1"/>
    <property type="molecule type" value="Genomic_DNA"/>
</dbReference>
<evidence type="ECO:0000313" key="7">
    <source>
        <dbReference type="EMBL" id="KAF2704109.1"/>
    </source>
</evidence>
<evidence type="ECO:0000256" key="2">
    <source>
        <dbReference type="ARBA" id="ARBA00012452"/>
    </source>
</evidence>
<sequence>MSVSILQWQYKLRYVALVYTPFQKQGSQKHRSQFLDSKRKMVQPIIVWSAPGGPNPFKVVIVLEELGIPYDLKIIGYSKLKQKPYTDLNPNGRCPTIEDPNTGLILWESGAILQYLIDQYDTEEKLHYKSFPEKYHQSQWIAYQISGQGPYFGQAAWFNMFHPEKIPSVQERYMNEINRVVSVLDGVLADRASGWLVGDKVTYADLIFVMWNEQLPSIFSAFPEKFDIEKYPHYKKWAEGMKERESVKNALGKQQELIAETYAGKHV</sequence>
<dbReference type="InterPro" id="IPR010987">
    <property type="entry name" value="Glutathione-S-Trfase_C-like"/>
</dbReference>
<dbReference type="PANTHER" id="PTHR44051">
    <property type="entry name" value="GLUTATHIONE S-TRANSFERASE-RELATED"/>
    <property type="match status" value="1"/>
</dbReference>
<dbReference type="PANTHER" id="PTHR44051:SF20">
    <property type="entry name" value="GLUTATHIONE TRANSFERASE 1 (EUROFUNG)"/>
    <property type="match status" value="1"/>
</dbReference>
<keyword evidence="8" id="KW-1185">Reference proteome</keyword>
<dbReference type="SFLD" id="SFLDS00019">
    <property type="entry name" value="Glutathione_Transferase_(cytos"/>
    <property type="match status" value="1"/>
</dbReference>
<proteinExistence type="inferred from homology"/>
<dbReference type="SUPFAM" id="SSF47616">
    <property type="entry name" value="GST C-terminal domain-like"/>
    <property type="match status" value="1"/>
</dbReference>
<feature type="domain" description="GST C-terminal" evidence="6">
    <location>
        <begin position="130"/>
        <end position="261"/>
    </location>
</feature>
<dbReference type="Proteomes" id="UP000799428">
    <property type="component" value="Unassembled WGS sequence"/>
</dbReference>
<dbReference type="InterPro" id="IPR036249">
    <property type="entry name" value="Thioredoxin-like_sf"/>
</dbReference>
<dbReference type="InterPro" id="IPR040079">
    <property type="entry name" value="Glutathione_S-Trfase"/>
</dbReference>
<reference evidence="7" key="1">
    <citation type="journal article" date="2020" name="Stud. Mycol.">
        <title>101 Dothideomycetes genomes: a test case for predicting lifestyles and emergence of pathogens.</title>
        <authorList>
            <person name="Haridas S."/>
            <person name="Albert R."/>
            <person name="Binder M."/>
            <person name="Bloem J."/>
            <person name="Labutti K."/>
            <person name="Salamov A."/>
            <person name="Andreopoulos B."/>
            <person name="Baker S."/>
            <person name="Barry K."/>
            <person name="Bills G."/>
            <person name="Bluhm B."/>
            <person name="Cannon C."/>
            <person name="Castanera R."/>
            <person name="Culley D."/>
            <person name="Daum C."/>
            <person name="Ezra D."/>
            <person name="Gonzalez J."/>
            <person name="Henrissat B."/>
            <person name="Kuo A."/>
            <person name="Liang C."/>
            <person name="Lipzen A."/>
            <person name="Lutzoni F."/>
            <person name="Magnuson J."/>
            <person name="Mondo S."/>
            <person name="Nolan M."/>
            <person name="Ohm R."/>
            <person name="Pangilinan J."/>
            <person name="Park H.-J."/>
            <person name="Ramirez L."/>
            <person name="Alfaro M."/>
            <person name="Sun H."/>
            <person name="Tritt A."/>
            <person name="Yoshinaga Y."/>
            <person name="Zwiers L.-H."/>
            <person name="Turgeon B."/>
            <person name="Goodwin S."/>
            <person name="Spatafora J."/>
            <person name="Crous P."/>
            <person name="Grigoriev I."/>
        </authorList>
    </citation>
    <scope>NUCLEOTIDE SEQUENCE</scope>
    <source>
        <strain evidence="7">CBS 279.74</strain>
    </source>
</reference>
<accession>A0A6G1JU19</accession>
<evidence type="ECO:0000259" key="5">
    <source>
        <dbReference type="PROSITE" id="PS50404"/>
    </source>
</evidence>
<dbReference type="CDD" id="cd03048">
    <property type="entry name" value="GST_N_Ure2p_like"/>
    <property type="match status" value="1"/>
</dbReference>
<comment type="similarity">
    <text evidence="1">Belongs to the GST superfamily.</text>
</comment>
<keyword evidence="3 7" id="KW-0808">Transferase</keyword>
<organism evidence="7 8">
    <name type="scientific">Pleomassaria siparia CBS 279.74</name>
    <dbReference type="NCBI Taxonomy" id="1314801"/>
    <lineage>
        <taxon>Eukaryota</taxon>
        <taxon>Fungi</taxon>
        <taxon>Dikarya</taxon>
        <taxon>Ascomycota</taxon>
        <taxon>Pezizomycotina</taxon>
        <taxon>Dothideomycetes</taxon>
        <taxon>Pleosporomycetidae</taxon>
        <taxon>Pleosporales</taxon>
        <taxon>Pleomassariaceae</taxon>
        <taxon>Pleomassaria</taxon>
    </lineage>
</organism>
<evidence type="ECO:0000313" key="8">
    <source>
        <dbReference type="Proteomes" id="UP000799428"/>
    </source>
</evidence>
<dbReference type="InterPro" id="IPR004046">
    <property type="entry name" value="GST_C"/>
</dbReference>
<evidence type="ECO:0000256" key="1">
    <source>
        <dbReference type="ARBA" id="ARBA00007409"/>
    </source>
</evidence>
<evidence type="ECO:0000256" key="3">
    <source>
        <dbReference type="ARBA" id="ARBA00022679"/>
    </source>
</evidence>